<keyword evidence="2" id="KW-0812">Transmembrane</keyword>
<evidence type="ECO:0008006" key="5">
    <source>
        <dbReference type="Google" id="ProtNLM"/>
    </source>
</evidence>
<dbReference type="OrthoDB" id="8300214at2759"/>
<sequence>MSRNNLSSEYVPLRADSELASDDGFGSSSSPRPRSPVYASKESSLSVYLTVIFSILSIVSALALHANVVSGAALDYSNPRHLGTLRKLRPYPNMEHMDKVRAMNAMPIVVSPAAMVRANAADPEHAYTNSSSFTLSPTDSMFYRWATVNRAMTMCYISAVVPNITTLEAGDKTLYSEGDVGSIEVWNVTDPSGPLDNIKWNSRPTRISRLGSVNFAHTNFGIEDGVDGWELKPPTPAFDCSGYFNITVELACNNCTVRFNQVESGPPLGFELQELR</sequence>
<name>A0A166VTG4_9AGAM</name>
<proteinExistence type="predicted"/>
<reference evidence="3 4" key="1">
    <citation type="journal article" date="2016" name="Mol. Biol. Evol.">
        <title>Comparative Genomics of Early-Diverging Mushroom-Forming Fungi Provides Insights into the Origins of Lignocellulose Decay Capabilities.</title>
        <authorList>
            <person name="Nagy L.G."/>
            <person name="Riley R."/>
            <person name="Tritt A."/>
            <person name="Adam C."/>
            <person name="Daum C."/>
            <person name="Floudas D."/>
            <person name="Sun H."/>
            <person name="Yadav J.S."/>
            <person name="Pangilinan J."/>
            <person name="Larsson K.H."/>
            <person name="Matsuura K."/>
            <person name="Barry K."/>
            <person name="Labutti K."/>
            <person name="Kuo R."/>
            <person name="Ohm R.A."/>
            <person name="Bhattacharya S.S."/>
            <person name="Shirouzu T."/>
            <person name="Yoshinaga Y."/>
            <person name="Martin F.M."/>
            <person name="Grigoriev I.V."/>
            <person name="Hibbett D.S."/>
        </authorList>
    </citation>
    <scope>NUCLEOTIDE SEQUENCE [LARGE SCALE GENOMIC DNA]</scope>
    <source>
        <strain evidence="3 4">CBS 109695</strain>
    </source>
</reference>
<dbReference type="Proteomes" id="UP000076532">
    <property type="component" value="Unassembled WGS sequence"/>
</dbReference>
<keyword evidence="2" id="KW-1133">Transmembrane helix</keyword>
<evidence type="ECO:0000313" key="4">
    <source>
        <dbReference type="Proteomes" id="UP000076532"/>
    </source>
</evidence>
<feature type="transmembrane region" description="Helical" evidence="2">
    <location>
        <begin position="45"/>
        <end position="64"/>
    </location>
</feature>
<keyword evidence="4" id="KW-1185">Reference proteome</keyword>
<organism evidence="3 4">
    <name type="scientific">Athelia psychrophila</name>
    <dbReference type="NCBI Taxonomy" id="1759441"/>
    <lineage>
        <taxon>Eukaryota</taxon>
        <taxon>Fungi</taxon>
        <taxon>Dikarya</taxon>
        <taxon>Basidiomycota</taxon>
        <taxon>Agaricomycotina</taxon>
        <taxon>Agaricomycetes</taxon>
        <taxon>Agaricomycetidae</taxon>
        <taxon>Atheliales</taxon>
        <taxon>Atheliaceae</taxon>
        <taxon>Athelia</taxon>
    </lineage>
</organism>
<protein>
    <recommendedName>
        <fullName evidence="5">Ubiquitin 3 binding protein But2 C-terminal domain-containing protein</fullName>
    </recommendedName>
</protein>
<feature type="region of interest" description="Disordered" evidence="1">
    <location>
        <begin position="19"/>
        <end position="38"/>
    </location>
</feature>
<evidence type="ECO:0000256" key="2">
    <source>
        <dbReference type="SAM" id="Phobius"/>
    </source>
</evidence>
<accession>A0A166VTG4</accession>
<keyword evidence="2" id="KW-0472">Membrane</keyword>
<gene>
    <name evidence="3" type="ORF">FIBSPDRAFT_773502</name>
</gene>
<evidence type="ECO:0000256" key="1">
    <source>
        <dbReference type="SAM" id="MobiDB-lite"/>
    </source>
</evidence>
<evidence type="ECO:0000313" key="3">
    <source>
        <dbReference type="EMBL" id="KZP33043.1"/>
    </source>
</evidence>
<feature type="compositionally biased region" description="Low complexity" evidence="1">
    <location>
        <begin position="27"/>
        <end position="36"/>
    </location>
</feature>
<dbReference type="EMBL" id="KV417483">
    <property type="protein sequence ID" value="KZP33043.1"/>
    <property type="molecule type" value="Genomic_DNA"/>
</dbReference>
<dbReference type="AlphaFoldDB" id="A0A166VTG4"/>